<dbReference type="InterPro" id="IPR023214">
    <property type="entry name" value="HAD_sf"/>
</dbReference>
<dbReference type="InterPro" id="IPR036412">
    <property type="entry name" value="HAD-like_sf"/>
</dbReference>
<comment type="caution">
    <text evidence="2">The sequence shown here is derived from an EMBL/GenBank/DDBJ whole genome shotgun (WGS) entry which is preliminary data.</text>
</comment>
<dbReference type="RefSeq" id="WP_302079318.1">
    <property type="nucleotide sequence ID" value="NZ_JAUKWQ010000012.1"/>
</dbReference>
<evidence type="ECO:0000313" key="2">
    <source>
        <dbReference type="EMBL" id="MDO1585029.1"/>
    </source>
</evidence>
<dbReference type="EMBL" id="JAUKWQ010000012">
    <property type="protein sequence ID" value="MDO1585029.1"/>
    <property type="molecule type" value="Genomic_DNA"/>
</dbReference>
<dbReference type="SUPFAM" id="SSF56784">
    <property type="entry name" value="HAD-like"/>
    <property type="match status" value="1"/>
</dbReference>
<gene>
    <name evidence="2" type="ORF">Q2T52_23305</name>
</gene>
<dbReference type="Proteomes" id="UP001169006">
    <property type="component" value="Unassembled WGS sequence"/>
</dbReference>
<dbReference type="Gene3D" id="3.40.50.1000">
    <property type="entry name" value="HAD superfamily/HAD-like"/>
    <property type="match status" value="1"/>
</dbReference>
<dbReference type="GO" id="GO:0016787">
    <property type="term" value="F:hydrolase activity"/>
    <property type="evidence" value="ECO:0007669"/>
    <property type="project" value="UniProtKB-KW"/>
</dbReference>
<reference evidence="2" key="2">
    <citation type="submission" date="2023-07" db="EMBL/GenBank/DDBJ databases">
        <authorList>
            <person name="Sun H."/>
        </authorList>
    </citation>
    <scope>NUCLEOTIDE SEQUENCE</scope>
    <source>
        <strain evidence="2">05753</strain>
    </source>
</reference>
<organism evidence="2 3">
    <name type="scientific">Rhizobium oryzicola</name>
    <dbReference type="NCBI Taxonomy" id="1232668"/>
    <lineage>
        <taxon>Bacteria</taxon>
        <taxon>Pseudomonadati</taxon>
        <taxon>Pseudomonadota</taxon>
        <taxon>Alphaproteobacteria</taxon>
        <taxon>Hyphomicrobiales</taxon>
        <taxon>Rhizobiaceae</taxon>
        <taxon>Rhizobium/Agrobacterium group</taxon>
        <taxon>Rhizobium</taxon>
    </lineage>
</organism>
<keyword evidence="3" id="KW-1185">Reference proteome</keyword>
<name>A0ABT8T2P8_9HYPH</name>
<evidence type="ECO:0000313" key="3">
    <source>
        <dbReference type="Proteomes" id="UP001169006"/>
    </source>
</evidence>
<proteinExistence type="predicted"/>
<reference evidence="2" key="1">
    <citation type="journal article" date="2015" name="Int. J. Syst. Evol. Microbiol.">
        <title>Rhizobium oryzicola sp. nov., potential plant-growth-promoting endophytic bacteria isolated from rice roots.</title>
        <authorList>
            <person name="Zhang X.X."/>
            <person name="Gao J.S."/>
            <person name="Cao Y.H."/>
            <person name="Sheirdil R.A."/>
            <person name="Wang X.C."/>
            <person name="Zhang L."/>
        </authorList>
    </citation>
    <scope>NUCLEOTIDE SEQUENCE</scope>
    <source>
        <strain evidence="2">05753</strain>
    </source>
</reference>
<dbReference type="PANTHER" id="PTHR43316">
    <property type="entry name" value="HYDROLASE, HALOACID DELAHOGENASE-RELATED"/>
    <property type="match status" value="1"/>
</dbReference>
<sequence length="407" mass="44921">MTTMIDPDAALALAHLPVLMADEREPFEVGAIGWSVYRTHSPSPSSKFELDPQGGTLIEYAIWYDWDIQHLYDLEHVWVRLNAAGDVTGVEASRHGERRDMLAGGQPCRIENGRPVLYLEPGKHAHWTSPEEMQSRRQKILAACSSLAGEHGVHLGNPFARAGAFSATPLDHRLARLKLRGDAFTPSFSFKPVELDPAKLKPWTQLATDIPQRVEALKAHLLAHQPRLAALFVDCGDTLVDERTEVKLDGSEVVVEGQLIPGSDLVLAKLKRMGHTLVLVADGPVATFENLLKPRGMWEHFSDHIISERVGVHKPDPAMFRQALAAIGLDESRAAETAMVGNNLSRDILGANRMGIASIFMKWSTLRTHIPESREEAPDFTISFIDDLPDLVDRIDTALALGTRSVT</sequence>
<dbReference type="EC" id="3.1.3.-" evidence="2"/>
<evidence type="ECO:0000256" key="1">
    <source>
        <dbReference type="ARBA" id="ARBA00022801"/>
    </source>
</evidence>
<accession>A0ABT8T2P8</accession>
<dbReference type="InterPro" id="IPR051540">
    <property type="entry name" value="S-2-haloacid_dehalogenase"/>
</dbReference>
<protein>
    <submittedName>
        <fullName evidence="2">HAD family hydrolase</fullName>
        <ecNumber evidence="2">3.1.3.-</ecNumber>
    </submittedName>
</protein>
<dbReference type="Pfam" id="PF00702">
    <property type="entry name" value="Hydrolase"/>
    <property type="match status" value="1"/>
</dbReference>
<keyword evidence="1 2" id="KW-0378">Hydrolase</keyword>